<keyword evidence="2" id="KW-1185">Reference proteome</keyword>
<gene>
    <name evidence="1" type="ORF">GV794_09945</name>
</gene>
<reference evidence="1 2" key="1">
    <citation type="submission" date="2020-01" db="EMBL/GenBank/DDBJ databases">
        <title>Genetics and antimicrobial susceptibilities of Nocardia species isolated from the soil; a comparison with species isolated from humans.</title>
        <authorList>
            <person name="Carrasco G."/>
            <person name="Monzon S."/>
            <person name="Sansegundo M."/>
            <person name="Garcia E."/>
            <person name="Garrido N."/>
            <person name="Medina M.J."/>
            <person name="Villalon P."/>
            <person name="Ramirez-Arocha A.C."/>
            <person name="Jimenez P."/>
            <person name="Cuesta I."/>
            <person name="Valdezate S."/>
        </authorList>
    </citation>
    <scope>NUCLEOTIDE SEQUENCE [LARGE SCALE GENOMIC DNA]</scope>
    <source>
        <strain evidence="1 2">CNM20110649</strain>
    </source>
</reference>
<accession>A0ABX0CNI2</accession>
<dbReference type="EMBL" id="JAAGUX010000012">
    <property type="protein sequence ID" value="NEW55971.1"/>
    <property type="molecule type" value="Genomic_DNA"/>
</dbReference>
<name>A0ABX0CNI2_9NOCA</name>
<comment type="caution">
    <text evidence="1">The sequence shown here is derived from an EMBL/GenBank/DDBJ whole genome shotgun (WGS) entry which is preliminary data.</text>
</comment>
<protein>
    <submittedName>
        <fullName evidence="1">Uncharacterized protein</fullName>
    </submittedName>
</protein>
<dbReference type="Proteomes" id="UP000470876">
    <property type="component" value="Unassembled WGS sequence"/>
</dbReference>
<sequence length="114" mass="12755">MGRGIAQRGLGGGPYRIDEQRRQERAQLTERIAWRGHRLRGLQCLPVGPFNPSTLVAWVRNSSGSTCTGCASVMENPPGHLELLVKRTDTELSGPVGERAELDDQYWFDSDRDF</sequence>
<proteinExistence type="predicted"/>
<organism evidence="1 2">
    <name type="scientific">Nocardia cyriacigeorgica</name>
    <dbReference type="NCBI Taxonomy" id="135487"/>
    <lineage>
        <taxon>Bacteria</taxon>
        <taxon>Bacillati</taxon>
        <taxon>Actinomycetota</taxon>
        <taxon>Actinomycetes</taxon>
        <taxon>Mycobacteriales</taxon>
        <taxon>Nocardiaceae</taxon>
        <taxon>Nocardia</taxon>
    </lineage>
</organism>
<dbReference type="RefSeq" id="WP_163826853.1">
    <property type="nucleotide sequence ID" value="NZ_JAAGUX010000012.1"/>
</dbReference>
<evidence type="ECO:0000313" key="2">
    <source>
        <dbReference type="Proteomes" id="UP000470876"/>
    </source>
</evidence>
<evidence type="ECO:0000313" key="1">
    <source>
        <dbReference type="EMBL" id="NEW55971.1"/>
    </source>
</evidence>